<keyword evidence="4" id="KW-0325">Glycoprotein</keyword>
<dbReference type="InterPro" id="IPR016274">
    <property type="entry name" value="Histidine_acid_Pase_euk"/>
</dbReference>
<evidence type="ECO:0000256" key="7">
    <source>
        <dbReference type="SAM" id="SignalP"/>
    </source>
</evidence>
<protein>
    <recommendedName>
        <fullName evidence="2">3-phytase</fullName>
        <ecNumber evidence="2">3.1.3.8</ecNumber>
    </recommendedName>
</protein>
<keyword evidence="7" id="KW-0732">Signal</keyword>
<feature type="active site" description="Nucleophile" evidence="5">
    <location>
        <position position="82"/>
    </location>
</feature>
<dbReference type="EMBL" id="SKBQ01000008">
    <property type="protein sequence ID" value="TPX07577.1"/>
    <property type="molecule type" value="Genomic_DNA"/>
</dbReference>
<evidence type="ECO:0000256" key="6">
    <source>
        <dbReference type="PIRSR" id="PIRSR000894-2"/>
    </source>
</evidence>
<dbReference type="FunCoup" id="A0A507AT13">
    <property type="interactions" value="426"/>
</dbReference>
<dbReference type="PANTHER" id="PTHR20963:SF18">
    <property type="entry name" value="ACID PHOSPHATASE PHO11-RELATED"/>
    <property type="match status" value="1"/>
</dbReference>
<feature type="disulfide bond" evidence="6">
    <location>
        <begin position="427"/>
        <end position="435"/>
    </location>
</feature>
<dbReference type="EMBL" id="SKBQ01000008">
    <property type="protein sequence ID" value="TPX07350.1"/>
    <property type="molecule type" value="Genomic_DNA"/>
</dbReference>
<dbReference type="SUPFAM" id="SSF53254">
    <property type="entry name" value="Phosphoglycerate mutase-like"/>
    <property type="match status" value="1"/>
</dbReference>
<dbReference type="AlphaFoldDB" id="A0A507AT13"/>
<keyword evidence="10" id="KW-1185">Reference proteome</keyword>
<dbReference type="PROSITE" id="PS00616">
    <property type="entry name" value="HIS_ACID_PHOSPHAT_1"/>
    <property type="match status" value="1"/>
</dbReference>
<accession>A0A507AT13</accession>
<gene>
    <name evidence="8" type="ORF">E0L32_001953</name>
    <name evidence="9" type="ORF">E0L32_002180</name>
</gene>
<dbReference type="GO" id="GO:0009277">
    <property type="term" value="C:fungal-type cell wall"/>
    <property type="evidence" value="ECO:0007669"/>
    <property type="project" value="TreeGrafter"/>
</dbReference>
<sequence length="493" mass="54950">MILSVSVLAVMIGVVAGYSPNRLWSTNRYPYNVPYDQSFQEGYSLLKHTGSYGPYSNRASYGIGRDPPAGCAVDQVMMLRRHGERFPQASAGKAMMDVVQQMYKNKTGGGAWTDDLEFLNRWQFFVPEQGYFELESFMGPYAGLLESYRHGAEYRTRYGHLWDQSPGKRVPIFVADMERVTQTARKFGEGFFAWNYTTSAAINIISESGKMGANSLTPRCQSNSTGNSVCANLTNYHPQFDIAAARLNGMSPGLKLSWIDIFALMGKPSYLKMSAFELNVRGYSDWANVFTLDEWVAFGYQNDLDFYYCNGPGNADNKAVGGVYINATLTLMNQGPEKAGTLFFSFHKSSHDTNITPVLAALGIPYVEKDLPTDRIAFPNPYTISDIMPMGGHLTIERLACNATAAAPKDTYVRLVLNEAVVPFGACQDGPGYSCSLGNYTRLVQAMLLDYVSTCNVPASQPQYLKFFWEYSNSTDWNYQRGEYIPWQGSSDV</sequence>
<evidence type="ECO:0000256" key="1">
    <source>
        <dbReference type="ARBA" id="ARBA00005375"/>
    </source>
</evidence>
<dbReference type="Proteomes" id="UP000319257">
    <property type="component" value="Unassembled WGS sequence"/>
</dbReference>
<dbReference type="InterPro" id="IPR029033">
    <property type="entry name" value="His_PPase_superfam"/>
</dbReference>
<evidence type="ECO:0000313" key="9">
    <source>
        <dbReference type="EMBL" id="TPX07577.1"/>
    </source>
</evidence>
<comment type="similarity">
    <text evidence="1">Belongs to the histidine acid phosphatase family.</text>
</comment>
<reference evidence="8 10" key="1">
    <citation type="submission" date="2019-06" db="EMBL/GenBank/DDBJ databases">
        <title>Draft genome sequence of the filamentous fungus Phialemoniopsis curvata isolated from diesel fuel.</title>
        <authorList>
            <person name="Varaljay V.A."/>
            <person name="Lyon W.J."/>
            <person name="Crouch A.L."/>
            <person name="Drake C.E."/>
            <person name="Hollomon J.M."/>
            <person name="Nadeau L.J."/>
            <person name="Nunn H.S."/>
            <person name="Stevenson B.S."/>
            <person name="Bojanowski C.L."/>
            <person name="Crookes-Goodson W.J."/>
        </authorList>
    </citation>
    <scope>NUCLEOTIDE SEQUENCE [LARGE SCALE GENOMIC DNA]</scope>
    <source>
        <strain evidence="8 10">D216</strain>
    </source>
</reference>
<dbReference type="GO" id="GO:0003993">
    <property type="term" value="F:acid phosphatase activity"/>
    <property type="evidence" value="ECO:0007669"/>
    <property type="project" value="TreeGrafter"/>
</dbReference>
<evidence type="ECO:0000313" key="8">
    <source>
        <dbReference type="EMBL" id="TPX07350.1"/>
    </source>
</evidence>
<dbReference type="PIRSF" id="PIRSF000894">
    <property type="entry name" value="Acid_phosphatase"/>
    <property type="match status" value="1"/>
</dbReference>
<dbReference type="InterPro" id="IPR033379">
    <property type="entry name" value="Acid_Pase_AS"/>
</dbReference>
<dbReference type="RefSeq" id="XP_030989061.1">
    <property type="nucleotide sequence ID" value="XM_031136089.1"/>
</dbReference>
<dbReference type="Gene3D" id="3.40.50.1240">
    <property type="entry name" value="Phosphoglycerate mutase-like"/>
    <property type="match status" value="3"/>
</dbReference>
<keyword evidence="3" id="KW-0378">Hydrolase</keyword>
<name>A0A507AT13_9PEZI</name>
<dbReference type="Pfam" id="PF00328">
    <property type="entry name" value="His_Phos_2"/>
    <property type="match status" value="1"/>
</dbReference>
<evidence type="ECO:0000256" key="3">
    <source>
        <dbReference type="ARBA" id="ARBA00022801"/>
    </source>
</evidence>
<comment type="caution">
    <text evidence="8">The sequence shown here is derived from an EMBL/GenBank/DDBJ whole genome shotgun (WGS) entry which is preliminary data.</text>
</comment>
<dbReference type="STRING" id="1093900.A0A507AT13"/>
<dbReference type="GeneID" id="41969400"/>
<keyword evidence="6" id="KW-1015">Disulfide bond</keyword>
<dbReference type="PANTHER" id="PTHR20963">
    <property type="entry name" value="MULTIPLE INOSITOL POLYPHOSPHATE PHOSPHATASE-RELATED"/>
    <property type="match status" value="1"/>
</dbReference>
<dbReference type="EC" id="3.1.3.8" evidence="2"/>
<dbReference type="InterPro" id="IPR000560">
    <property type="entry name" value="His_Pase_clade-2"/>
</dbReference>
<organism evidence="8 10">
    <name type="scientific">Thyridium curvatum</name>
    <dbReference type="NCBI Taxonomy" id="1093900"/>
    <lineage>
        <taxon>Eukaryota</taxon>
        <taxon>Fungi</taxon>
        <taxon>Dikarya</taxon>
        <taxon>Ascomycota</taxon>
        <taxon>Pezizomycotina</taxon>
        <taxon>Sordariomycetes</taxon>
        <taxon>Sordariomycetidae</taxon>
        <taxon>Thyridiales</taxon>
        <taxon>Thyridiaceae</taxon>
        <taxon>Thyridium</taxon>
    </lineage>
</organism>
<dbReference type="InParanoid" id="A0A507AT13"/>
<proteinExistence type="inferred from homology"/>
<evidence type="ECO:0000256" key="2">
    <source>
        <dbReference type="ARBA" id="ARBA00012632"/>
    </source>
</evidence>
<dbReference type="CDD" id="cd07061">
    <property type="entry name" value="HP_HAP_like"/>
    <property type="match status" value="1"/>
</dbReference>
<feature type="active site" description="Proton donor" evidence="5">
    <location>
        <position position="352"/>
    </location>
</feature>
<feature type="disulfide bond" evidence="6">
    <location>
        <begin position="71"/>
        <end position="401"/>
    </location>
</feature>
<feature type="chain" id="PRO_5033463753" description="3-phytase" evidence="7">
    <location>
        <begin position="18"/>
        <end position="493"/>
    </location>
</feature>
<feature type="signal peptide" evidence="7">
    <location>
        <begin position="1"/>
        <end position="17"/>
    </location>
</feature>
<dbReference type="OrthoDB" id="6509975at2759"/>
<evidence type="ECO:0000256" key="5">
    <source>
        <dbReference type="PIRSR" id="PIRSR000894-1"/>
    </source>
</evidence>
<evidence type="ECO:0000313" key="10">
    <source>
        <dbReference type="Proteomes" id="UP000319257"/>
    </source>
</evidence>
<evidence type="ECO:0000256" key="4">
    <source>
        <dbReference type="ARBA" id="ARBA00023180"/>
    </source>
</evidence>
<dbReference type="GO" id="GO:0016158">
    <property type="term" value="F:inositol hexakisphosphate 3-phosphatase activity"/>
    <property type="evidence" value="ECO:0007669"/>
    <property type="project" value="UniProtKB-EC"/>
</dbReference>